<dbReference type="EMBL" id="VBPA01000136">
    <property type="protein sequence ID" value="TMQ71272.1"/>
    <property type="molecule type" value="Genomic_DNA"/>
</dbReference>
<reference evidence="2 3" key="1">
    <citation type="journal article" date="2019" name="Nat. Microbiol.">
        <title>Mediterranean grassland soil C-N compound turnover is dependent on rainfall and depth, and is mediated by genomically divergent microorganisms.</title>
        <authorList>
            <person name="Diamond S."/>
            <person name="Andeer P.F."/>
            <person name="Li Z."/>
            <person name="Crits-Christoph A."/>
            <person name="Burstein D."/>
            <person name="Anantharaman K."/>
            <person name="Lane K.R."/>
            <person name="Thomas B.C."/>
            <person name="Pan C."/>
            <person name="Northen T.R."/>
            <person name="Banfield J.F."/>
        </authorList>
    </citation>
    <scope>NUCLEOTIDE SEQUENCE [LARGE SCALE GENOMIC DNA]</scope>
    <source>
        <strain evidence="2">WS_10</strain>
    </source>
</reference>
<evidence type="ECO:0000313" key="3">
    <source>
        <dbReference type="Proteomes" id="UP000319836"/>
    </source>
</evidence>
<gene>
    <name evidence="2" type="ORF">E6K80_06100</name>
</gene>
<dbReference type="CDD" id="cd07043">
    <property type="entry name" value="STAS_anti-anti-sigma_factors"/>
    <property type="match status" value="1"/>
</dbReference>
<dbReference type="PROSITE" id="PS50801">
    <property type="entry name" value="STAS"/>
    <property type="match status" value="1"/>
</dbReference>
<dbReference type="PANTHER" id="PTHR33495:SF2">
    <property type="entry name" value="ANTI-SIGMA FACTOR ANTAGONIST TM_1081-RELATED"/>
    <property type="match status" value="1"/>
</dbReference>
<dbReference type="Gene3D" id="3.30.750.24">
    <property type="entry name" value="STAS domain"/>
    <property type="match status" value="1"/>
</dbReference>
<dbReference type="AlphaFoldDB" id="A0A538U5V2"/>
<comment type="caution">
    <text evidence="2">The sequence shown here is derived from an EMBL/GenBank/DDBJ whole genome shotgun (WGS) entry which is preliminary data.</text>
</comment>
<evidence type="ECO:0000313" key="2">
    <source>
        <dbReference type="EMBL" id="TMQ71272.1"/>
    </source>
</evidence>
<dbReference type="PANTHER" id="PTHR33495">
    <property type="entry name" value="ANTI-SIGMA FACTOR ANTAGONIST TM_1081-RELATED-RELATED"/>
    <property type="match status" value="1"/>
</dbReference>
<dbReference type="Proteomes" id="UP000319836">
    <property type="component" value="Unassembled WGS sequence"/>
</dbReference>
<organism evidence="2 3">
    <name type="scientific">Eiseniibacteriota bacterium</name>
    <dbReference type="NCBI Taxonomy" id="2212470"/>
    <lineage>
        <taxon>Bacteria</taxon>
        <taxon>Candidatus Eiseniibacteriota</taxon>
    </lineage>
</organism>
<dbReference type="Pfam" id="PF01740">
    <property type="entry name" value="STAS"/>
    <property type="match status" value="1"/>
</dbReference>
<dbReference type="InterPro" id="IPR002645">
    <property type="entry name" value="STAS_dom"/>
</dbReference>
<dbReference type="InterPro" id="IPR036513">
    <property type="entry name" value="STAS_dom_sf"/>
</dbReference>
<proteinExistence type="predicted"/>
<sequence length="116" mass="12869">MLKQRQVESIVVLYPKGYLTGGDETDELDAAIKQHIEAGNKHLIINLGETQHLNSTALGVLISAHANYTRRQGQMKLCGVDKRIENIFVITKLSLVFDVFPTEEQAIASFAETKSV</sequence>
<protein>
    <submittedName>
        <fullName evidence="2">STAS domain-containing protein</fullName>
    </submittedName>
</protein>
<dbReference type="SUPFAM" id="SSF52091">
    <property type="entry name" value="SpoIIaa-like"/>
    <property type="match status" value="1"/>
</dbReference>
<dbReference type="GO" id="GO:0043856">
    <property type="term" value="F:anti-sigma factor antagonist activity"/>
    <property type="evidence" value="ECO:0007669"/>
    <property type="project" value="TreeGrafter"/>
</dbReference>
<name>A0A538U5V2_UNCEI</name>
<accession>A0A538U5V2</accession>
<evidence type="ECO:0000259" key="1">
    <source>
        <dbReference type="PROSITE" id="PS50801"/>
    </source>
</evidence>
<feature type="domain" description="STAS" evidence="1">
    <location>
        <begin position="26"/>
        <end position="110"/>
    </location>
</feature>